<keyword evidence="1" id="KW-0472">Membrane</keyword>
<feature type="transmembrane region" description="Helical" evidence="1">
    <location>
        <begin position="12"/>
        <end position="31"/>
    </location>
</feature>
<evidence type="ECO:0000313" key="3">
    <source>
        <dbReference type="Proteomes" id="UP000005561"/>
    </source>
</evidence>
<dbReference type="AlphaFoldDB" id="C6LB17"/>
<comment type="caution">
    <text evidence="2">The sequence shown here is derived from an EMBL/GenBank/DDBJ whole genome shotgun (WGS) entry which is preliminary data.</text>
</comment>
<dbReference type="EMBL" id="ACCL02000003">
    <property type="protein sequence ID" value="EET62147.1"/>
    <property type="molecule type" value="Genomic_DNA"/>
</dbReference>
<protein>
    <submittedName>
        <fullName evidence="2">Uncharacterized protein</fullName>
    </submittedName>
</protein>
<accession>C6LB17</accession>
<name>C6LB17_9FIRM</name>
<evidence type="ECO:0000256" key="1">
    <source>
        <dbReference type="SAM" id="Phobius"/>
    </source>
</evidence>
<proteinExistence type="predicted"/>
<keyword evidence="1" id="KW-1133">Transmembrane helix</keyword>
<sequence length="41" mass="4693">MTAMLLPESMEMDTATASNAFVILFFMFFLLENVCEMHGEE</sequence>
<keyword evidence="3" id="KW-1185">Reference proteome</keyword>
<gene>
    <name evidence="2" type="ORF">BRYFOR_05811</name>
</gene>
<evidence type="ECO:0000313" key="2">
    <source>
        <dbReference type="EMBL" id="EET62147.1"/>
    </source>
</evidence>
<dbReference type="Proteomes" id="UP000005561">
    <property type="component" value="Unassembled WGS sequence"/>
</dbReference>
<organism evidence="2 3">
    <name type="scientific">Marvinbryantia formatexigens DSM 14469</name>
    <dbReference type="NCBI Taxonomy" id="478749"/>
    <lineage>
        <taxon>Bacteria</taxon>
        <taxon>Bacillati</taxon>
        <taxon>Bacillota</taxon>
        <taxon>Clostridia</taxon>
        <taxon>Lachnospirales</taxon>
        <taxon>Lachnospiraceae</taxon>
        <taxon>Marvinbryantia</taxon>
    </lineage>
</organism>
<reference evidence="2" key="1">
    <citation type="submission" date="2009-07" db="EMBL/GenBank/DDBJ databases">
        <authorList>
            <person name="Weinstock G."/>
            <person name="Sodergren E."/>
            <person name="Clifton S."/>
            <person name="Fulton L."/>
            <person name="Fulton B."/>
            <person name="Courtney L."/>
            <person name="Fronick C."/>
            <person name="Harrison M."/>
            <person name="Strong C."/>
            <person name="Farmer C."/>
            <person name="Delahaunty K."/>
            <person name="Markovic C."/>
            <person name="Hall O."/>
            <person name="Minx P."/>
            <person name="Tomlinson C."/>
            <person name="Mitreva M."/>
            <person name="Nelson J."/>
            <person name="Hou S."/>
            <person name="Wollam A."/>
            <person name="Pepin K.H."/>
            <person name="Johnson M."/>
            <person name="Bhonagiri V."/>
            <person name="Nash W.E."/>
            <person name="Warren W."/>
            <person name="Chinwalla A."/>
            <person name="Mardis E.R."/>
            <person name="Wilson R.K."/>
        </authorList>
    </citation>
    <scope>NUCLEOTIDE SEQUENCE [LARGE SCALE GENOMIC DNA]</scope>
    <source>
        <strain evidence="2">DSM 14469</strain>
    </source>
</reference>
<keyword evidence="1" id="KW-0812">Transmembrane</keyword>